<keyword evidence="7" id="KW-0732">Signal</keyword>
<evidence type="ECO:0000256" key="7">
    <source>
        <dbReference type="ARBA" id="ARBA00022729"/>
    </source>
</evidence>
<dbReference type="PANTHER" id="PTHR33619">
    <property type="entry name" value="POLYSACCHARIDE EXPORT PROTEIN GFCE-RELATED"/>
    <property type="match status" value="1"/>
</dbReference>
<comment type="caution">
    <text evidence="18">The sequence shown here is derived from an EMBL/GenBank/DDBJ whole genome shotgun (WGS) entry which is preliminary data.</text>
</comment>
<keyword evidence="10" id="KW-0626">Porin</keyword>
<accession>A0A844D1H3</accession>
<dbReference type="GO" id="GO:0006811">
    <property type="term" value="P:monoatomic ion transport"/>
    <property type="evidence" value="ECO:0007669"/>
    <property type="project" value="UniProtKB-KW"/>
</dbReference>
<reference evidence="18 19" key="1">
    <citation type="submission" date="2019-05" db="EMBL/GenBank/DDBJ databases">
        <title>Roseovarius bejariae sp. nov., a moderately halophylic bacterium isolated from a saline soil in Rambla Salada (Murcia).</title>
        <authorList>
            <person name="Castro D.J."/>
            <person name="Gomez-Altuve A."/>
            <person name="Reina J.C."/>
            <person name="Rodriguez M."/>
            <person name="Sampedro I."/>
            <person name="Llamas I."/>
            <person name="Martinez-Checa F."/>
        </authorList>
    </citation>
    <scope>NUCLEOTIDE SEQUENCE [LARGE SCALE GENOMIC DNA]</scope>
    <source>
        <strain evidence="18 19">A21</strain>
    </source>
</reference>
<proteinExistence type="inferred from homology"/>
<dbReference type="PANTHER" id="PTHR33619:SF3">
    <property type="entry name" value="POLYSACCHARIDE EXPORT PROTEIN GFCE-RELATED"/>
    <property type="match status" value="1"/>
</dbReference>
<evidence type="ECO:0000256" key="9">
    <source>
        <dbReference type="ARBA" id="ARBA00023065"/>
    </source>
</evidence>
<dbReference type="InterPro" id="IPR003715">
    <property type="entry name" value="Poly_export_N"/>
</dbReference>
<evidence type="ECO:0000256" key="1">
    <source>
        <dbReference type="ARBA" id="ARBA00004571"/>
    </source>
</evidence>
<sequence length="376" mass="40764">MESLSIRMTKLLVVAVLVSALGACGLPRPGPTKSEIRSLDGEINETQIVEVDERVNRLVAVQPKSGFPDSIIKHASSTLGIIRPGDTLSFTIYENVDEGVLSRGNGGTSTLNSLEVDEAGFVFIPYAGRIRAAGNTTEALRRIITRKLEALTPEPQVLVQRAAGDDETVSVLGNGIAAQGVYPIERSSRRLMEMLATAGGITTPPEMTRVKVLRHQHKGEIWFEDVYDYPEYDLKLHAGDRIFVNRDPRVFTVLGSTGKQANVPFGMRQLSALQAIAQAGGLNSQTADPTGLFVIRKQDSETVNKMLDRNDFVGEQSVIYVLNLTEPNGIPLAQDFDIRDGDAIYVTEAPFVQWTKTLNAITGTAGAVNTVEAVGD</sequence>
<comment type="subcellular location">
    <subcellularLocation>
        <location evidence="1">Cell outer membrane</location>
        <topology evidence="1">Multi-pass membrane protein</topology>
    </subcellularLocation>
</comment>
<dbReference type="EMBL" id="SZWE01000001">
    <property type="protein sequence ID" value="MRU15703.1"/>
    <property type="molecule type" value="Genomic_DNA"/>
</dbReference>
<evidence type="ECO:0000259" key="16">
    <source>
        <dbReference type="Pfam" id="PF10531"/>
    </source>
</evidence>
<dbReference type="OrthoDB" id="7198507at2"/>
<keyword evidence="4" id="KW-1134">Transmembrane beta strand</keyword>
<evidence type="ECO:0000256" key="12">
    <source>
        <dbReference type="ARBA" id="ARBA00023139"/>
    </source>
</evidence>
<keyword evidence="12" id="KW-0564">Palmitate</keyword>
<feature type="domain" description="Polysaccharide export protein N-terminal" evidence="15">
    <location>
        <begin position="81"/>
        <end position="160"/>
    </location>
</feature>
<dbReference type="Gene3D" id="3.30.1950.10">
    <property type="entry name" value="wza like domain"/>
    <property type="match status" value="1"/>
</dbReference>
<evidence type="ECO:0000256" key="8">
    <source>
        <dbReference type="ARBA" id="ARBA00023047"/>
    </source>
</evidence>
<dbReference type="Proteomes" id="UP000564704">
    <property type="component" value="Unassembled WGS sequence"/>
</dbReference>
<dbReference type="GO" id="GO:0009279">
    <property type="term" value="C:cell outer membrane"/>
    <property type="evidence" value="ECO:0007669"/>
    <property type="project" value="UniProtKB-SubCell"/>
</dbReference>
<evidence type="ECO:0000256" key="14">
    <source>
        <dbReference type="ARBA" id="ARBA00023288"/>
    </source>
</evidence>
<keyword evidence="11" id="KW-0472">Membrane</keyword>
<evidence type="ECO:0000256" key="13">
    <source>
        <dbReference type="ARBA" id="ARBA00023237"/>
    </source>
</evidence>
<keyword evidence="8" id="KW-0625">Polysaccharide transport</keyword>
<keyword evidence="5" id="KW-0762">Sugar transport</keyword>
<protein>
    <submittedName>
        <fullName evidence="18">Polysaccharide export protein</fullName>
    </submittedName>
</protein>
<dbReference type="GO" id="GO:0046930">
    <property type="term" value="C:pore complex"/>
    <property type="evidence" value="ECO:0007669"/>
    <property type="project" value="UniProtKB-KW"/>
</dbReference>
<dbReference type="Gene3D" id="3.10.560.10">
    <property type="entry name" value="Outer membrane lipoprotein wza domain like"/>
    <property type="match status" value="2"/>
</dbReference>
<dbReference type="PROSITE" id="PS51257">
    <property type="entry name" value="PROKAR_LIPOPROTEIN"/>
    <property type="match status" value="1"/>
</dbReference>
<dbReference type="GO" id="GO:0015159">
    <property type="term" value="F:polysaccharide transmembrane transporter activity"/>
    <property type="evidence" value="ECO:0007669"/>
    <property type="project" value="InterPro"/>
</dbReference>
<feature type="domain" description="Soluble ligand binding" evidence="16">
    <location>
        <begin position="169"/>
        <end position="215"/>
    </location>
</feature>
<keyword evidence="13" id="KW-0998">Cell outer membrane</keyword>
<comment type="similarity">
    <text evidence="2">Belongs to the BexD/CtrA/VexA family.</text>
</comment>
<keyword evidence="19" id="KW-1185">Reference proteome</keyword>
<evidence type="ECO:0000256" key="6">
    <source>
        <dbReference type="ARBA" id="ARBA00022692"/>
    </source>
</evidence>
<evidence type="ECO:0000256" key="3">
    <source>
        <dbReference type="ARBA" id="ARBA00022448"/>
    </source>
</evidence>
<keyword evidence="9" id="KW-0406">Ion transport</keyword>
<evidence type="ECO:0000256" key="11">
    <source>
        <dbReference type="ARBA" id="ARBA00023136"/>
    </source>
</evidence>
<evidence type="ECO:0000259" key="17">
    <source>
        <dbReference type="Pfam" id="PF22461"/>
    </source>
</evidence>
<evidence type="ECO:0000256" key="2">
    <source>
        <dbReference type="ARBA" id="ARBA00009450"/>
    </source>
</evidence>
<evidence type="ECO:0000256" key="10">
    <source>
        <dbReference type="ARBA" id="ARBA00023114"/>
    </source>
</evidence>
<evidence type="ECO:0000256" key="4">
    <source>
        <dbReference type="ARBA" id="ARBA00022452"/>
    </source>
</evidence>
<dbReference type="InterPro" id="IPR054765">
    <property type="entry name" value="SLBB_dom"/>
</dbReference>
<keyword evidence="3" id="KW-0813">Transport</keyword>
<dbReference type="InterPro" id="IPR019554">
    <property type="entry name" value="Soluble_ligand-bd"/>
</dbReference>
<keyword evidence="14" id="KW-0449">Lipoprotein</keyword>
<dbReference type="GO" id="GO:0015288">
    <property type="term" value="F:porin activity"/>
    <property type="evidence" value="ECO:0007669"/>
    <property type="project" value="UniProtKB-KW"/>
</dbReference>
<dbReference type="Pfam" id="PF10531">
    <property type="entry name" value="SLBB"/>
    <property type="match status" value="1"/>
</dbReference>
<evidence type="ECO:0000313" key="19">
    <source>
        <dbReference type="Proteomes" id="UP000564704"/>
    </source>
</evidence>
<dbReference type="Pfam" id="PF02563">
    <property type="entry name" value="Poly_export"/>
    <property type="match status" value="1"/>
</dbReference>
<gene>
    <name evidence="18" type="ORF">FDP25_09710</name>
</gene>
<evidence type="ECO:0000259" key="15">
    <source>
        <dbReference type="Pfam" id="PF02563"/>
    </source>
</evidence>
<name>A0A844D1H3_9RHOB</name>
<dbReference type="Pfam" id="PF22461">
    <property type="entry name" value="SLBB_2"/>
    <property type="match status" value="1"/>
</dbReference>
<organism evidence="18 19">
    <name type="scientific">Roseovarius bejariae</name>
    <dbReference type="NCBI Taxonomy" id="2576383"/>
    <lineage>
        <taxon>Bacteria</taxon>
        <taxon>Pseudomonadati</taxon>
        <taxon>Pseudomonadota</taxon>
        <taxon>Alphaproteobacteria</taxon>
        <taxon>Rhodobacterales</taxon>
        <taxon>Roseobacteraceae</taxon>
        <taxon>Roseovarius</taxon>
    </lineage>
</organism>
<feature type="domain" description="SLBB" evidence="17">
    <location>
        <begin position="251"/>
        <end position="346"/>
    </location>
</feature>
<keyword evidence="6" id="KW-0812">Transmembrane</keyword>
<evidence type="ECO:0000313" key="18">
    <source>
        <dbReference type="EMBL" id="MRU15703.1"/>
    </source>
</evidence>
<evidence type="ECO:0000256" key="5">
    <source>
        <dbReference type="ARBA" id="ARBA00022597"/>
    </source>
</evidence>
<dbReference type="InterPro" id="IPR049712">
    <property type="entry name" value="Poly_export"/>
</dbReference>
<dbReference type="AlphaFoldDB" id="A0A844D1H3"/>